<evidence type="ECO:0000313" key="7">
    <source>
        <dbReference type="Proteomes" id="UP000193334"/>
    </source>
</evidence>
<dbReference type="EC" id="3.1.6.1" evidence="6"/>
<evidence type="ECO:0000313" key="6">
    <source>
        <dbReference type="EMBL" id="ARN56842.1"/>
    </source>
</evidence>
<dbReference type="AlphaFoldDB" id="A0A1W6LM61"/>
<dbReference type="CDD" id="cd16034">
    <property type="entry name" value="sulfatase_like"/>
    <property type="match status" value="1"/>
</dbReference>
<evidence type="ECO:0000256" key="3">
    <source>
        <dbReference type="ARBA" id="ARBA00022801"/>
    </source>
</evidence>
<dbReference type="OrthoDB" id="237120at2"/>
<dbReference type="GO" id="GO:0004065">
    <property type="term" value="F:arylsulfatase activity"/>
    <property type="evidence" value="ECO:0007669"/>
    <property type="project" value="UniProtKB-EC"/>
</dbReference>
<dbReference type="GO" id="GO:0046872">
    <property type="term" value="F:metal ion binding"/>
    <property type="evidence" value="ECO:0007669"/>
    <property type="project" value="UniProtKB-KW"/>
</dbReference>
<dbReference type="RefSeq" id="WP_085755524.1">
    <property type="nucleotide sequence ID" value="NZ_CP021023.1"/>
</dbReference>
<name>A0A1W6LM61_9BACT</name>
<dbReference type="InterPro" id="IPR017850">
    <property type="entry name" value="Alkaline_phosphatase_core_sf"/>
</dbReference>
<comment type="similarity">
    <text evidence="1">Belongs to the sulfatase family.</text>
</comment>
<dbReference type="KEGG" id="pbp:STSP1_01234"/>
<sequence>MNKISRRKFLQRTSAAVAATAAANFGYAMPENKPNIVFLFADQLRYASCGYAGDEKAHTPNIDKMARDGANYRQAVSSMPVCSAYRASLFTGKYTSSTGMVINELRMNPNHRCIGHVATDAGYNTGYIGKWHLYANELGDHYNPDNSFIPRGKHRLGFDGYWAAYNFHHDYYGGAAYYHTESKEKIHYEDNKFEPDAQTDMAIDYIKKNSKSNKPFYLTVSYGTPHDPWQPNNVPEEYMDMYKDVEFDPPKNYSQKKDPYGDGWSNVDQNPEKLQNWMRCYYAMTANLDWNIGRIMSSLKDQGLLENTIVVFTSDHGEMFGGHGRMKKNIFYEEAARVPFLVYWKGKTKPVATDVCMNTVDIMPTILDLAGLKTEIPDEVEGVSLANAALGEKCPAEPEAAFLMNTGACAVWANGHEWRAMRSPKYTYGVFRGGGRDNLPRKEVFYDNKKDPYQQNNLVNDPGHKKEVERFRRMMMAKMIELNDDFPASTWYREHWTQNRIIKASARGKFKTI</sequence>
<dbReference type="STRING" id="1941349.STSP1_01234"/>
<dbReference type="PROSITE" id="PS51318">
    <property type="entry name" value="TAT"/>
    <property type="match status" value="1"/>
</dbReference>
<reference evidence="7" key="1">
    <citation type="submission" date="2017-04" db="EMBL/GenBank/DDBJ databases">
        <title>Comparative genomics and description of representatives of a novel lineage of planctomycetes thriving in anoxic sediments.</title>
        <authorList>
            <person name="Spring S."/>
            <person name="Bunk B."/>
            <person name="Sproer C."/>
        </authorList>
    </citation>
    <scope>NUCLEOTIDE SEQUENCE [LARGE SCALE GENOMIC DNA]</scope>
    <source>
        <strain evidence="7">ST-PulAB-D4</strain>
    </source>
</reference>
<dbReference type="InterPro" id="IPR050738">
    <property type="entry name" value="Sulfatase"/>
</dbReference>
<organism evidence="6 7">
    <name type="scientific">Sedimentisphaera salicampi</name>
    <dbReference type="NCBI Taxonomy" id="1941349"/>
    <lineage>
        <taxon>Bacteria</taxon>
        <taxon>Pseudomonadati</taxon>
        <taxon>Planctomycetota</taxon>
        <taxon>Phycisphaerae</taxon>
        <taxon>Sedimentisphaerales</taxon>
        <taxon>Sedimentisphaeraceae</taxon>
        <taxon>Sedimentisphaera</taxon>
    </lineage>
</organism>
<feature type="domain" description="Sulfatase N-terminal" evidence="5">
    <location>
        <begin position="34"/>
        <end position="371"/>
    </location>
</feature>
<dbReference type="InterPro" id="IPR024607">
    <property type="entry name" value="Sulfatase_CS"/>
</dbReference>
<keyword evidence="2" id="KW-0479">Metal-binding</keyword>
<dbReference type="EMBL" id="CP021023">
    <property type="protein sequence ID" value="ARN56842.1"/>
    <property type="molecule type" value="Genomic_DNA"/>
</dbReference>
<dbReference type="PROSITE" id="PS00149">
    <property type="entry name" value="SULFATASE_2"/>
    <property type="match status" value="1"/>
</dbReference>
<keyword evidence="3 6" id="KW-0378">Hydrolase</keyword>
<dbReference type="InterPro" id="IPR019546">
    <property type="entry name" value="TAT_signal_bac_arc"/>
</dbReference>
<dbReference type="PANTHER" id="PTHR42693">
    <property type="entry name" value="ARYLSULFATASE FAMILY MEMBER"/>
    <property type="match status" value="1"/>
</dbReference>
<evidence type="ECO:0000259" key="5">
    <source>
        <dbReference type="Pfam" id="PF00884"/>
    </source>
</evidence>
<dbReference type="Proteomes" id="UP000193334">
    <property type="component" value="Chromosome"/>
</dbReference>
<dbReference type="PANTHER" id="PTHR42693:SF53">
    <property type="entry name" value="ENDO-4-O-SULFATASE"/>
    <property type="match status" value="1"/>
</dbReference>
<dbReference type="InterPro" id="IPR000917">
    <property type="entry name" value="Sulfatase_N"/>
</dbReference>
<protein>
    <submittedName>
        <fullName evidence="6">Arylsulfatase</fullName>
        <ecNumber evidence="6">3.1.6.1</ecNumber>
    </submittedName>
</protein>
<proteinExistence type="inferred from homology"/>
<dbReference type="InterPro" id="IPR006311">
    <property type="entry name" value="TAT_signal"/>
</dbReference>
<accession>A0A1W6LM61</accession>
<evidence type="ECO:0000256" key="2">
    <source>
        <dbReference type="ARBA" id="ARBA00022723"/>
    </source>
</evidence>
<gene>
    <name evidence="6" type="ORF">STSP1_01234</name>
</gene>
<dbReference type="Gene3D" id="3.40.720.10">
    <property type="entry name" value="Alkaline Phosphatase, subunit A"/>
    <property type="match status" value="1"/>
</dbReference>
<evidence type="ECO:0000256" key="4">
    <source>
        <dbReference type="ARBA" id="ARBA00022837"/>
    </source>
</evidence>
<keyword evidence="4" id="KW-0106">Calcium</keyword>
<dbReference type="Pfam" id="PF00884">
    <property type="entry name" value="Sulfatase"/>
    <property type="match status" value="1"/>
</dbReference>
<dbReference type="SUPFAM" id="SSF53649">
    <property type="entry name" value="Alkaline phosphatase-like"/>
    <property type="match status" value="1"/>
</dbReference>
<keyword evidence="7" id="KW-1185">Reference proteome</keyword>
<dbReference type="NCBIfam" id="TIGR01409">
    <property type="entry name" value="TAT_signal_seq"/>
    <property type="match status" value="1"/>
</dbReference>
<evidence type="ECO:0000256" key="1">
    <source>
        <dbReference type="ARBA" id="ARBA00008779"/>
    </source>
</evidence>